<dbReference type="Proteomes" id="UP000198417">
    <property type="component" value="Unassembled WGS sequence"/>
</dbReference>
<organism evidence="2 3">
    <name type="scientific">Puniceibacterium sediminis</name>
    <dbReference type="NCBI Taxonomy" id="1608407"/>
    <lineage>
        <taxon>Bacteria</taxon>
        <taxon>Pseudomonadati</taxon>
        <taxon>Pseudomonadota</taxon>
        <taxon>Alphaproteobacteria</taxon>
        <taxon>Rhodobacterales</taxon>
        <taxon>Paracoccaceae</taxon>
        <taxon>Puniceibacterium</taxon>
    </lineage>
</organism>
<dbReference type="SUPFAM" id="SSF51004">
    <property type="entry name" value="C-terminal (heme d1) domain of cytochrome cd1-nitrite reductase"/>
    <property type="match status" value="1"/>
</dbReference>
<evidence type="ECO:0000313" key="3">
    <source>
        <dbReference type="Proteomes" id="UP000198417"/>
    </source>
</evidence>
<dbReference type="PANTHER" id="PTHR47197:SF3">
    <property type="entry name" value="DIHYDRO-HEME D1 DEHYDROGENASE"/>
    <property type="match status" value="1"/>
</dbReference>
<feature type="chain" id="PRO_5012602104" description="40-residue YVTN family beta-propeller repeat-containing protein" evidence="1">
    <location>
        <begin position="25"/>
        <end position="462"/>
    </location>
</feature>
<dbReference type="OrthoDB" id="7197435at2"/>
<dbReference type="EMBL" id="FZNN01000031">
    <property type="protein sequence ID" value="SNR82580.1"/>
    <property type="molecule type" value="Genomic_DNA"/>
</dbReference>
<dbReference type="InterPro" id="IPR015943">
    <property type="entry name" value="WD40/YVTN_repeat-like_dom_sf"/>
</dbReference>
<name>A0A238ZH96_9RHOB</name>
<dbReference type="PANTHER" id="PTHR47197">
    <property type="entry name" value="PROTEIN NIRF"/>
    <property type="match status" value="1"/>
</dbReference>
<evidence type="ECO:0000256" key="1">
    <source>
        <dbReference type="SAM" id="SignalP"/>
    </source>
</evidence>
<reference evidence="2 3" key="1">
    <citation type="submission" date="2017-06" db="EMBL/GenBank/DDBJ databases">
        <authorList>
            <person name="Kim H.J."/>
            <person name="Triplett B.A."/>
        </authorList>
    </citation>
    <scope>NUCLEOTIDE SEQUENCE [LARGE SCALE GENOMIC DNA]</scope>
    <source>
        <strain evidence="2 3">DSM 29052</strain>
    </source>
</reference>
<dbReference type="RefSeq" id="WP_089273695.1">
    <property type="nucleotide sequence ID" value="NZ_FZNN01000031.1"/>
</dbReference>
<protein>
    <recommendedName>
        <fullName evidence="4">40-residue YVTN family beta-propeller repeat-containing protein</fullName>
    </recommendedName>
</protein>
<evidence type="ECO:0000313" key="2">
    <source>
        <dbReference type="EMBL" id="SNR82580.1"/>
    </source>
</evidence>
<accession>A0A238ZH96</accession>
<keyword evidence="3" id="KW-1185">Reference proteome</keyword>
<evidence type="ECO:0008006" key="4">
    <source>
        <dbReference type="Google" id="ProtNLM"/>
    </source>
</evidence>
<sequence length="462" mass="47528">MFHSTIRPTLLAILLSATAGAALAQDAFTGLDTGFSARLRAGLADGQGAITAGSTAEISAQNLKPGQTMTLRQNGAALADGQTFTADDKGELSAEIAIPAGTEAGTWPVVAEFGTPSFSTIVDVKVSPVLPELATDAFAMTSRQLEGGLYEVGYSAAQDALYVTSATGRGTSDFSALFKLDPETLDIIAQVSPPDAPAREDGRPAGVIGVFGLTVSDEENQIWVTNSRNNTVAVYDPADLSLIKQFESGMAKHARGVLVHDGKAYVGQVFTSEVAVFDTKSLEAAGAIKIESKLRGQTFGIGAIALDTGGNRLLVSSLASSEIAVIDLTSGEVTGVYPTPVKGAIGIAVDAAKNHAIVTGQDSDNIAVVDLATGETIQTVSMGANPLNALVDVSSGLTFVSVRMADRIIALDDAGKIVANLPTGSRPNAMATDGKGAIYLVNKAAGQNDDEGNQITRITKVD</sequence>
<keyword evidence="1" id="KW-0732">Signal</keyword>
<dbReference type="InterPro" id="IPR011048">
    <property type="entry name" value="Haem_d1_sf"/>
</dbReference>
<proteinExistence type="predicted"/>
<feature type="signal peptide" evidence="1">
    <location>
        <begin position="1"/>
        <end position="24"/>
    </location>
</feature>
<gene>
    <name evidence="2" type="ORF">SAMN06265370_13123</name>
</gene>
<dbReference type="AlphaFoldDB" id="A0A238ZH96"/>
<dbReference type="InterPro" id="IPR051200">
    <property type="entry name" value="Host-pathogen_enzymatic-act"/>
</dbReference>
<dbReference type="Gene3D" id="2.130.10.10">
    <property type="entry name" value="YVTN repeat-like/Quinoprotein amine dehydrogenase"/>
    <property type="match status" value="1"/>
</dbReference>